<name>A0A0A8YJA3_ARUDO</name>
<sequence length="48" mass="5506">MIKECNIAKEYSQSYWSQKITTQADIHVKPKKEDQGNLHQKIATCAKA</sequence>
<reference evidence="1" key="1">
    <citation type="submission" date="2014-09" db="EMBL/GenBank/DDBJ databases">
        <authorList>
            <person name="Magalhaes I.L.F."/>
            <person name="Oliveira U."/>
            <person name="Santos F.R."/>
            <person name="Vidigal T.H.D.A."/>
            <person name="Brescovit A.D."/>
            <person name="Santos A.J."/>
        </authorList>
    </citation>
    <scope>NUCLEOTIDE SEQUENCE</scope>
    <source>
        <tissue evidence="1">Shoot tissue taken approximately 20 cm above the soil surface</tissue>
    </source>
</reference>
<accession>A0A0A8YJA3</accession>
<protein>
    <submittedName>
        <fullName evidence="1">Uncharacterized protein</fullName>
    </submittedName>
</protein>
<proteinExistence type="predicted"/>
<reference evidence="1" key="2">
    <citation type="journal article" date="2015" name="Data Brief">
        <title>Shoot transcriptome of the giant reed, Arundo donax.</title>
        <authorList>
            <person name="Barrero R.A."/>
            <person name="Guerrero F.D."/>
            <person name="Moolhuijzen P."/>
            <person name="Goolsby J.A."/>
            <person name="Tidwell J."/>
            <person name="Bellgard S.E."/>
            <person name="Bellgard M.I."/>
        </authorList>
    </citation>
    <scope>NUCLEOTIDE SEQUENCE</scope>
    <source>
        <tissue evidence="1">Shoot tissue taken approximately 20 cm above the soil surface</tissue>
    </source>
</reference>
<organism evidence="1">
    <name type="scientific">Arundo donax</name>
    <name type="common">Giant reed</name>
    <name type="synonym">Donax arundinaceus</name>
    <dbReference type="NCBI Taxonomy" id="35708"/>
    <lineage>
        <taxon>Eukaryota</taxon>
        <taxon>Viridiplantae</taxon>
        <taxon>Streptophyta</taxon>
        <taxon>Embryophyta</taxon>
        <taxon>Tracheophyta</taxon>
        <taxon>Spermatophyta</taxon>
        <taxon>Magnoliopsida</taxon>
        <taxon>Liliopsida</taxon>
        <taxon>Poales</taxon>
        <taxon>Poaceae</taxon>
        <taxon>PACMAD clade</taxon>
        <taxon>Arundinoideae</taxon>
        <taxon>Arundineae</taxon>
        <taxon>Arundo</taxon>
    </lineage>
</organism>
<dbReference type="EMBL" id="GBRH01275248">
    <property type="protein sequence ID" value="JAD22647.1"/>
    <property type="molecule type" value="Transcribed_RNA"/>
</dbReference>
<dbReference type="AlphaFoldDB" id="A0A0A8YJA3"/>
<evidence type="ECO:0000313" key="1">
    <source>
        <dbReference type="EMBL" id="JAD22647.1"/>
    </source>
</evidence>